<dbReference type="Pfam" id="PF13774">
    <property type="entry name" value="Longin"/>
    <property type="match status" value="1"/>
</dbReference>
<evidence type="ECO:0000256" key="6">
    <source>
        <dbReference type="ARBA" id="ARBA00046278"/>
    </source>
</evidence>
<evidence type="ECO:0000256" key="2">
    <source>
        <dbReference type="ARBA" id="ARBA00023136"/>
    </source>
</evidence>
<gene>
    <name evidence="9" type="ORF">LCMiAC01_03730</name>
</gene>
<dbReference type="PANTHER" id="PTHR45806">
    <property type="entry name" value="SYNAPTOBREVIN HOMOLOG YKT6"/>
    <property type="match status" value="1"/>
</dbReference>
<accession>A0A481Z0U9</accession>
<keyword evidence="5" id="KW-0636">Prenylation</keyword>
<dbReference type="InterPro" id="IPR010908">
    <property type="entry name" value="Longin_dom"/>
</dbReference>
<dbReference type="Pfam" id="PF00957">
    <property type="entry name" value="Synaptobrevin"/>
    <property type="match status" value="1"/>
</dbReference>
<feature type="domain" description="V-SNARE coiled-coil homology" evidence="8">
    <location>
        <begin position="153"/>
        <end position="212"/>
    </location>
</feature>
<evidence type="ECO:0000259" key="8">
    <source>
        <dbReference type="PROSITE" id="PS50892"/>
    </source>
</evidence>
<dbReference type="PANTHER" id="PTHR45806:SF1">
    <property type="entry name" value="SYNAPTOBREVIN HOMOLOG YKT6"/>
    <property type="match status" value="1"/>
</dbReference>
<name>A0A481Z0U9_9VIRU</name>
<protein>
    <submittedName>
        <fullName evidence="9">Synaptobrevin</fullName>
    </submittedName>
</protein>
<dbReference type="SUPFAM" id="SSF64356">
    <property type="entry name" value="SNARE-like"/>
    <property type="match status" value="1"/>
</dbReference>
<keyword evidence="3" id="KW-0564">Palmitate</keyword>
<evidence type="ECO:0000256" key="1">
    <source>
        <dbReference type="ARBA" id="ARBA00022481"/>
    </source>
</evidence>
<dbReference type="InterPro" id="IPR011012">
    <property type="entry name" value="Longin-like_dom_sf"/>
</dbReference>
<dbReference type="EMBL" id="MK500395">
    <property type="protein sequence ID" value="QBK88695.1"/>
    <property type="molecule type" value="Genomic_DNA"/>
</dbReference>
<proteinExistence type="predicted"/>
<dbReference type="GO" id="GO:0016020">
    <property type="term" value="C:membrane"/>
    <property type="evidence" value="ECO:0007669"/>
    <property type="project" value="InterPro"/>
</dbReference>
<dbReference type="SUPFAM" id="SSF58038">
    <property type="entry name" value="SNARE fusion complex"/>
    <property type="match status" value="1"/>
</dbReference>
<dbReference type="PROSITE" id="PS50892">
    <property type="entry name" value="V_SNARE"/>
    <property type="match status" value="1"/>
</dbReference>
<evidence type="ECO:0000256" key="4">
    <source>
        <dbReference type="ARBA" id="ARBA00023288"/>
    </source>
</evidence>
<keyword evidence="1" id="KW-0488">Methylation</keyword>
<sequence>MIELYGILIIKRIKNKENHKHVILSGKIFIPWYAIAANKTIKKIASEFGKIVAARVTLGVTNIYTHIDKKHKKYKIIITTRHNGLIGILVTDEDYSKRISCTIVEDILDKFEDKYNVKKYDRIKNMKDYCVSQFNKECRDILEANKDPSKTDNICIAQKEVKDIGKIMEQNIDKLLNRGEKLEDILDKAMELDNNAHDFYAAAKKLRCCKIL</sequence>
<comment type="subcellular location">
    <subcellularLocation>
        <location evidence="6">Endomembrane system</location>
        <topology evidence="6">Lipid-anchor</topology>
        <orientation evidence="6">Cytoplasmic side</orientation>
    </subcellularLocation>
</comment>
<dbReference type="PRINTS" id="PR00219">
    <property type="entry name" value="SYNAPTOBREVN"/>
</dbReference>
<feature type="domain" description="Longin" evidence="7">
    <location>
        <begin position="37"/>
        <end position="142"/>
    </location>
</feature>
<evidence type="ECO:0000256" key="3">
    <source>
        <dbReference type="ARBA" id="ARBA00023139"/>
    </source>
</evidence>
<dbReference type="PROSITE" id="PS50859">
    <property type="entry name" value="LONGIN"/>
    <property type="match status" value="1"/>
</dbReference>
<dbReference type="InterPro" id="IPR042855">
    <property type="entry name" value="V_SNARE_CC"/>
</dbReference>
<evidence type="ECO:0000259" key="7">
    <source>
        <dbReference type="PROSITE" id="PS50859"/>
    </source>
</evidence>
<dbReference type="InterPro" id="IPR001388">
    <property type="entry name" value="Synaptobrevin-like"/>
</dbReference>
<keyword evidence="2" id="KW-0472">Membrane</keyword>
<dbReference type="GO" id="GO:0005484">
    <property type="term" value="F:SNAP receptor activity"/>
    <property type="evidence" value="ECO:0007669"/>
    <property type="project" value="TreeGrafter"/>
</dbReference>
<organism evidence="9">
    <name type="scientific">Mimivirus LCMiAC01</name>
    <dbReference type="NCBI Taxonomy" id="2506608"/>
    <lineage>
        <taxon>Viruses</taxon>
        <taxon>Varidnaviria</taxon>
        <taxon>Bamfordvirae</taxon>
        <taxon>Nucleocytoviricota</taxon>
        <taxon>Megaviricetes</taxon>
        <taxon>Imitervirales</taxon>
        <taxon>Mimiviridae</taxon>
        <taxon>Klosneuvirinae</taxon>
    </lineage>
</organism>
<dbReference type="CDD" id="cd15843">
    <property type="entry name" value="R-SNARE"/>
    <property type="match status" value="1"/>
</dbReference>
<dbReference type="Gene3D" id="3.30.450.50">
    <property type="entry name" value="Longin domain"/>
    <property type="match status" value="1"/>
</dbReference>
<dbReference type="GO" id="GO:0016192">
    <property type="term" value="P:vesicle-mediated transport"/>
    <property type="evidence" value="ECO:0007669"/>
    <property type="project" value="InterPro"/>
</dbReference>
<evidence type="ECO:0000256" key="5">
    <source>
        <dbReference type="ARBA" id="ARBA00023289"/>
    </source>
</evidence>
<reference evidence="9" key="1">
    <citation type="journal article" date="2019" name="MBio">
        <title>Virus Genomes from Deep Sea Sediments Expand the Ocean Megavirome and Support Independent Origins of Viral Gigantism.</title>
        <authorList>
            <person name="Backstrom D."/>
            <person name="Yutin N."/>
            <person name="Jorgensen S.L."/>
            <person name="Dharamshi J."/>
            <person name="Homa F."/>
            <person name="Zaremba-Niedwiedzka K."/>
            <person name="Spang A."/>
            <person name="Wolf Y.I."/>
            <person name="Koonin E.V."/>
            <person name="Ettema T.J."/>
        </authorList>
    </citation>
    <scope>NUCLEOTIDE SEQUENCE</scope>
</reference>
<evidence type="ECO:0000313" key="9">
    <source>
        <dbReference type="EMBL" id="QBK88695.1"/>
    </source>
</evidence>
<dbReference type="Gene3D" id="1.20.5.110">
    <property type="match status" value="1"/>
</dbReference>
<keyword evidence="4" id="KW-0449">Lipoprotein</keyword>